<dbReference type="PROSITE" id="PS00624">
    <property type="entry name" value="GMC_OXRED_2"/>
    <property type="match status" value="1"/>
</dbReference>
<proteinExistence type="inferred from homology"/>
<evidence type="ECO:0000259" key="3">
    <source>
        <dbReference type="PROSITE" id="PS00624"/>
    </source>
</evidence>
<dbReference type="Proteomes" id="UP000215335">
    <property type="component" value="Unassembled WGS sequence"/>
</dbReference>
<evidence type="ECO:0000313" key="5">
    <source>
        <dbReference type="Proteomes" id="UP000215335"/>
    </source>
</evidence>
<dbReference type="PANTHER" id="PTHR11552:SF154">
    <property type="entry name" value="FI04917P"/>
    <property type="match status" value="1"/>
</dbReference>
<evidence type="ECO:0000256" key="2">
    <source>
        <dbReference type="PIRSR" id="PIRSR000137-2"/>
    </source>
</evidence>
<evidence type="ECO:0000313" key="4">
    <source>
        <dbReference type="EMBL" id="OXU30992.1"/>
    </source>
</evidence>
<reference evidence="4 5" key="1">
    <citation type="journal article" date="2017" name="Curr. Biol.">
        <title>The Evolution of Venom by Co-option of Single-Copy Genes.</title>
        <authorList>
            <person name="Martinson E.O."/>
            <person name="Mrinalini"/>
            <person name="Kelkar Y.D."/>
            <person name="Chang C.H."/>
            <person name="Werren J.H."/>
        </authorList>
    </citation>
    <scope>NUCLEOTIDE SEQUENCE [LARGE SCALE GENOMIC DNA]</scope>
    <source>
        <strain evidence="4 5">Alberta</strain>
        <tissue evidence="4">Whole body</tissue>
    </source>
</reference>
<dbReference type="InterPro" id="IPR007867">
    <property type="entry name" value="GMC_OxRtase_C"/>
</dbReference>
<dbReference type="PANTHER" id="PTHR11552">
    <property type="entry name" value="GLUCOSE-METHANOL-CHOLINE GMC OXIDOREDUCTASE"/>
    <property type="match status" value="1"/>
</dbReference>
<dbReference type="AlphaFoldDB" id="A0A232FK00"/>
<dbReference type="Pfam" id="PF00732">
    <property type="entry name" value="GMC_oxred_N"/>
    <property type="match status" value="1"/>
</dbReference>
<dbReference type="Gene3D" id="3.50.50.60">
    <property type="entry name" value="FAD/NAD(P)-binding domain"/>
    <property type="match status" value="1"/>
</dbReference>
<organism evidence="4 5">
    <name type="scientific">Trichomalopsis sarcophagae</name>
    <dbReference type="NCBI Taxonomy" id="543379"/>
    <lineage>
        <taxon>Eukaryota</taxon>
        <taxon>Metazoa</taxon>
        <taxon>Ecdysozoa</taxon>
        <taxon>Arthropoda</taxon>
        <taxon>Hexapoda</taxon>
        <taxon>Insecta</taxon>
        <taxon>Pterygota</taxon>
        <taxon>Neoptera</taxon>
        <taxon>Endopterygota</taxon>
        <taxon>Hymenoptera</taxon>
        <taxon>Apocrita</taxon>
        <taxon>Proctotrupomorpha</taxon>
        <taxon>Chalcidoidea</taxon>
        <taxon>Pteromalidae</taxon>
        <taxon>Pteromalinae</taxon>
        <taxon>Trichomalopsis</taxon>
    </lineage>
</organism>
<dbReference type="SUPFAM" id="SSF51905">
    <property type="entry name" value="FAD/NAD(P)-binding domain"/>
    <property type="match status" value="1"/>
</dbReference>
<feature type="binding site" evidence="2">
    <location>
        <position position="272"/>
    </location>
    <ligand>
        <name>FAD</name>
        <dbReference type="ChEBI" id="CHEBI:57692"/>
    </ligand>
</feature>
<keyword evidence="5" id="KW-1185">Reference proteome</keyword>
<evidence type="ECO:0000256" key="1">
    <source>
        <dbReference type="ARBA" id="ARBA00010790"/>
    </source>
</evidence>
<dbReference type="Gene3D" id="3.30.560.10">
    <property type="entry name" value="Glucose Oxidase, domain 3"/>
    <property type="match status" value="1"/>
</dbReference>
<gene>
    <name evidence="4" type="ORF">TSAR_007357</name>
</gene>
<sequence>MSWSPTNTTNGCFSNIFVTSCQPSFLTFLTILSQYFGHSYDDRFHSTKKIEDEYDFIIVGAGSAGCVLANRLSEIEGWKVLLIEAGDEQPLVSDLPAFYSVLPKSSVDYAYDIQRDPAECERNNCVYSRGKVMGGSSSINLLIYNRGNRREFDDWEKEGNSGWSWKDVLPYFKKSEDFRQKLPAGDSKNHGTGGYLGIELSNNKFNEQANSFIQGWEELGLKEMDYNSGDQIGTSKLQLTMKNGIRQSTNAAFIRPIRGERSNLTVRTNTRVTRIIIDPETKKASGVEYANSGTKVTKKVLAKKEVIVSTGAIDSPKLLMLSGIGPKDDLREAGIEVIKDLPVGKNYQDHVAVSALSYKLKNTTRADSKSFHKISDGVFYYTVYFKTPLETRTGMPDIQLFYFGISKGMDRYGNYTYIGTLDANIAVCYLTLTSPKSRGWIKLNTSDPTWGDPLIYPNLFTDPADLETAVEAIKFADKLSETEAFKKSGLVAVYNPVPPCEKLISNKEEYFRCFAYNYHNPFYHASGTCKMGPKTDPEAVVDSRLRVYGVKGLRVIDASIMPNITRANTNAPTIMIAEKGSDMIKEDWL</sequence>
<comment type="cofactor">
    <cofactor evidence="2">
        <name>FAD</name>
        <dbReference type="ChEBI" id="CHEBI:57692"/>
    </cofactor>
</comment>
<dbReference type="InterPro" id="IPR000172">
    <property type="entry name" value="GMC_OxRdtase_N"/>
</dbReference>
<protein>
    <recommendedName>
        <fullName evidence="3">Glucose-methanol-choline oxidoreductase N-terminal domain-containing protein</fullName>
    </recommendedName>
</protein>
<dbReference type="SUPFAM" id="SSF54373">
    <property type="entry name" value="FAD-linked reductases, C-terminal domain"/>
    <property type="match status" value="1"/>
</dbReference>
<dbReference type="InterPro" id="IPR012132">
    <property type="entry name" value="GMC_OxRdtase"/>
</dbReference>
<name>A0A232FK00_9HYME</name>
<keyword evidence="2" id="KW-0285">Flavoprotein</keyword>
<feature type="domain" description="Glucose-methanol-choline oxidoreductase N-terminal" evidence="3">
    <location>
        <begin position="311"/>
        <end position="325"/>
    </location>
</feature>
<feature type="binding site" evidence="2">
    <location>
        <position position="132"/>
    </location>
    <ligand>
        <name>FAD</name>
        <dbReference type="ChEBI" id="CHEBI:57692"/>
    </ligand>
</feature>
<dbReference type="STRING" id="543379.A0A232FK00"/>
<accession>A0A232FK00</accession>
<dbReference type="EMBL" id="NNAY01000099">
    <property type="protein sequence ID" value="OXU30992.1"/>
    <property type="molecule type" value="Genomic_DNA"/>
</dbReference>
<dbReference type="GO" id="GO:0050660">
    <property type="term" value="F:flavin adenine dinucleotide binding"/>
    <property type="evidence" value="ECO:0007669"/>
    <property type="project" value="InterPro"/>
</dbReference>
<comment type="caution">
    <text evidence="4">The sequence shown here is derived from an EMBL/GenBank/DDBJ whole genome shotgun (WGS) entry which is preliminary data.</text>
</comment>
<dbReference type="InterPro" id="IPR036188">
    <property type="entry name" value="FAD/NAD-bd_sf"/>
</dbReference>
<dbReference type="Pfam" id="PF05199">
    <property type="entry name" value="GMC_oxred_C"/>
    <property type="match status" value="1"/>
</dbReference>
<dbReference type="PIRSF" id="PIRSF000137">
    <property type="entry name" value="Alcohol_oxidase"/>
    <property type="match status" value="1"/>
</dbReference>
<comment type="similarity">
    <text evidence="1">Belongs to the GMC oxidoreductase family.</text>
</comment>
<dbReference type="GO" id="GO:0016614">
    <property type="term" value="F:oxidoreductase activity, acting on CH-OH group of donors"/>
    <property type="evidence" value="ECO:0007669"/>
    <property type="project" value="InterPro"/>
</dbReference>
<dbReference type="OrthoDB" id="269227at2759"/>
<keyword evidence="2" id="KW-0274">FAD</keyword>